<dbReference type="Gene3D" id="4.10.60.10">
    <property type="entry name" value="Zinc finger, CCHC-type"/>
    <property type="match status" value="1"/>
</dbReference>
<feature type="region of interest" description="Disordered" evidence="2">
    <location>
        <begin position="93"/>
        <end position="115"/>
    </location>
</feature>
<dbReference type="Pfam" id="PF00098">
    <property type="entry name" value="zf-CCHC"/>
    <property type="match status" value="1"/>
</dbReference>
<dbReference type="PROSITE" id="PS50158">
    <property type="entry name" value="ZF_CCHC"/>
    <property type="match status" value="1"/>
</dbReference>
<feature type="compositionally biased region" description="Polar residues" evidence="2">
    <location>
        <begin position="93"/>
        <end position="114"/>
    </location>
</feature>
<evidence type="ECO:0000313" key="4">
    <source>
        <dbReference type="EMBL" id="GEU78346.1"/>
    </source>
</evidence>
<dbReference type="GO" id="GO:0008270">
    <property type="term" value="F:zinc ion binding"/>
    <property type="evidence" value="ECO:0007669"/>
    <property type="project" value="UniProtKB-KW"/>
</dbReference>
<dbReference type="InterPro" id="IPR036875">
    <property type="entry name" value="Znf_CCHC_sf"/>
</dbReference>
<feature type="region of interest" description="Disordered" evidence="2">
    <location>
        <begin position="1"/>
        <end position="26"/>
    </location>
</feature>
<dbReference type="SUPFAM" id="SSF57756">
    <property type="entry name" value="Retrovirus zinc finger-like domains"/>
    <property type="match status" value="1"/>
</dbReference>
<sequence length="382" mass="43232">MSNPNVNRADTMPNTETTNTSPTINVSRSVDDDLLLPQLLDSRGRSHIINVPAFDKDDFTSWKIRFLVFLDGLEPYLKKTLEDIPFVPMSNLSTPTNPLPKRQNQWSNAKSRPTNQDKRLKSIIIGCLPNDVMKSLIKYKIEKEIWTELFLAYEGPFGTRDTKIAALRLKFNAFKALKGQKVNGTYTRLKFLLNDLENNGVIISQSEASSSKVLISNNHSQDNDSDVEEDNRTINKLIADLNAEYHKRALLENQKRFYKRSGRVGSAKKPLDKSKETCFACGKHGHFQKDCPSNKTSTPSYPSSNTSFNKPKPYTPLFTPNIPQNPLNHQNDYKGKYKGLKAEMVVLSQRINELTKGKHDKEKGDKGKKDEPSVRKADARSG</sequence>
<gene>
    <name evidence="4" type="ORF">Tci_050324</name>
</gene>
<dbReference type="SMART" id="SM00343">
    <property type="entry name" value="ZnF_C2HC"/>
    <property type="match status" value="1"/>
</dbReference>
<reference evidence="4" key="1">
    <citation type="journal article" date="2019" name="Sci. Rep.">
        <title>Draft genome of Tanacetum cinerariifolium, the natural source of mosquito coil.</title>
        <authorList>
            <person name="Yamashiro T."/>
            <person name="Shiraishi A."/>
            <person name="Satake H."/>
            <person name="Nakayama K."/>
        </authorList>
    </citation>
    <scope>NUCLEOTIDE SEQUENCE</scope>
</reference>
<feature type="compositionally biased region" description="Low complexity" evidence="2">
    <location>
        <begin position="293"/>
        <end position="309"/>
    </location>
</feature>
<evidence type="ECO:0000256" key="2">
    <source>
        <dbReference type="SAM" id="MobiDB-lite"/>
    </source>
</evidence>
<dbReference type="GO" id="GO:0003676">
    <property type="term" value="F:nucleic acid binding"/>
    <property type="evidence" value="ECO:0007669"/>
    <property type="project" value="InterPro"/>
</dbReference>
<name>A0A6L2MWH3_TANCI</name>
<feature type="region of interest" description="Disordered" evidence="2">
    <location>
        <begin position="351"/>
        <end position="382"/>
    </location>
</feature>
<keyword evidence="1" id="KW-0479">Metal-binding</keyword>
<comment type="caution">
    <text evidence="4">The sequence shown here is derived from an EMBL/GenBank/DDBJ whole genome shotgun (WGS) entry which is preliminary data.</text>
</comment>
<accession>A0A6L2MWH3</accession>
<organism evidence="4">
    <name type="scientific">Tanacetum cinerariifolium</name>
    <name type="common">Dalmatian daisy</name>
    <name type="synonym">Chrysanthemum cinerariifolium</name>
    <dbReference type="NCBI Taxonomy" id="118510"/>
    <lineage>
        <taxon>Eukaryota</taxon>
        <taxon>Viridiplantae</taxon>
        <taxon>Streptophyta</taxon>
        <taxon>Embryophyta</taxon>
        <taxon>Tracheophyta</taxon>
        <taxon>Spermatophyta</taxon>
        <taxon>Magnoliopsida</taxon>
        <taxon>eudicotyledons</taxon>
        <taxon>Gunneridae</taxon>
        <taxon>Pentapetalae</taxon>
        <taxon>asterids</taxon>
        <taxon>campanulids</taxon>
        <taxon>Asterales</taxon>
        <taxon>Asteraceae</taxon>
        <taxon>Asteroideae</taxon>
        <taxon>Anthemideae</taxon>
        <taxon>Anthemidinae</taxon>
        <taxon>Tanacetum</taxon>
    </lineage>
</organism>
<dbReference type="EMBL" id="BKCJ010007654">
    <property type="protein sequence ID" value="GEU78346.1"/>
    <property type="molecule type" value="Genomic_DNA"/>
</dbReference>
<feature type="region of interest" description="Disordered" evidence="2">
    <location>
        <begin position="289"/>
        <end position="309"/>
    </location>
</feature>
<keyword evidence="1" id="KW-0863">Zinc-finger</keyword>
<keyword evidence="1" id="KW-0862">Zinc</keyword>
<dbReference type="InterPro" id="IPR001878">
    <property type="entry name" value="Znf_CCHC"/>
</dbReference>
<evidence type="ECO:0000259" key="3">
    <source>
        <dbReference type="PROSITE" id="PS50158"/>
    </source>
</evidence>
<evidence type="ECO:0000256" key="1">
    <source>
        <dbReference type="PROSITE-ProRule" id="PRU00047"/>
    </source>
</evidence>
<feature type="domain" description="CCHC-type" evidence="3">
    <location>
        <begin position="278"/>
        <end position="293"/>
    </location>
</feature>
<feature type="compositionally biased region" description="Basic and acidic residues" evidence="2">
    <location>
        <begin position="353"/>
        <end position="382"/>
    </location>
</feature>
<dbReference type="AlphaFoldDB" id="A0A6L2MWH3"/>
<proteinExistence type="predicted"/>
<protein>
    <recommendedName>
        <fullName evidence="3">CCHC-type domain-containing protein</fullName>
    </recommendedName>
</protein>